<name>A0A391NN89_9EUKA</name>
<accession>A0A391NN89</accession>
<dbReference type="EMBL" id="BDIP01002613">
    <property type="protein sequence ID" value="GCA63194.1"/>
    <property type="molecule type" value="Genomic_DNA"/>
</dbReference>
<comment type="caution">
    <text evidence="3">The sequence shown here is derived from an EMBL/GenBank/DDBJ whole genome shotgun (WGS) entry which is preliminary data.</text>
</comment>
<dbReference type="EMBL" id="BDIP01001230">
    <property type="protein sequence ID" value="GCA62719.1"/>
    <property type="molecule type" value="Genomic_DNA"/>
</dbReference>
<dbReference type="AlphaFoldDB" id="A0A391NN89"/>
<evidence type="ECO:0000313" key="2">
    <source>
        <dbReference type="EMBL" id="GCA62719.1"/>
    </source>
</evidence>
<reference evidence="3" key="1">
    <citation type="submission" date="2016-10" db="EMBL/GenBank/DDBJ databases">
        <authorList>
            <person name="Tanifuji G."/>
            <person name="Kume K."/>
            <person name="Nakayama T."/>
            <person name="Takabayashi S."/>
            <person name="Hashimoto T."/>
        </authorList>
    </citation>
    <scope>NUCLEOTIDE SEQUENCE</scope>
    <source>
        <strain evidence="3">NY0173</strain>
    </source>
</reference>
<organism evidence="3 4">
    <name type="scientific">Kipferlia bialata</name>
    <dbReference type="NCBI Taxonomy" id="797122"/>
    <lineage>
        <taxon>Eukaryota</taxon>
        <taxon>Metamonada</taxon>
        <taxon>Carpediemonas-like organisms</taxon>
        <taxon>Kipferlia</taxon>
    </lineage>
</organism>
<sequence length="130" mass="14341">MSAGKRVPTAESGEGEESIMNMGRTQAPNPNGGDRGHNQFVQTKRATTKTRNLLLEPITPQEKSDVPVTTSQEHGFYQDVMEADLFPRVGGEIGVVWVMSTVFEPSLYQCPCLYLSVTQDAHALRSIPFE</sequence>
<dbReference type="Proteomes" id="UP000265618">
    <property type="component" value="Unassembled WGS sequence"/>
</dbReference>
<gene>
    <name evidence="2" type="ORF">KIPB_005318</name>
    <name evidence="3" type="ORF">KIPB_008438</name>
</gene>
<evidence type="ECO:0000313" key="3">
    <source>
        <dbReference type="EMBL" id="GCA63194.1"/>
    </source>
</evidence>
<evidence type="ECO:0000313" key="4">
    <source>
        <dbReference type="Proteomes" id="UP000265618"/>
    </source>
</evidence>
<evidence type="ECO:0000256" key="1">
    <source>
        <dbReference type="SAM" id="MobiDB-lite"/>
    </source>
</evidence>
<protein>
    <submittedName>
        <fullName evidence="3">Uncharacterized protein</fullName>
    </submittedName>
</protein>
<feature type="compositionally biased region" description="Polar residues" evidence="1">
    <location>
        <begin position="39"/>
        <end position="51"/>
    </location>
</feature>
<feature type="region of interest" description="Disordered" evidence="1">
    <location>
        <begin position="1"/>
        <end position="70"/>
    </location>
</feature>
<reference evidence="3 4" key="2">
    <citation type="journal article" date="2018" name="PLoS ONE">
        <title>The draft genome of Kipferlia bialata reveals reductive genome evolution in fornicate parasites.</title>
        <authorList>
            <person name="Tanifuji G."/>
            <person name="Takabayashi S."/>
            <person name="Kume K."/>
            <person name="Takagi M."/>
            <person name="Nakayama T."/>
            <person name="Kamikawa R."/>
            <person name="Inagaki Y."/>
            <person name="Hashimoto T."/>
        </authorList>
    </citation>
    <scope>NUCLEOTIDE SEQUENCE [LARGE SCALE GENOMIC DNA]</scope>
    <source>
        <strain evidence="3">NY0173</strain>
    </source>
</reference>
<proteinExistence type="predicted"/>
<keyword evidence="4" id="KW-1185">Reference proteome</keyword>